<evidence type="ECO:0000313" key="11">
    <source>
        <dbReference type="Proteomes" id="UP000075243"/>
    </source>
</evidence>
<keyword evidence="6" id="KW-0067">ATP-binding</keyword>
<evidence type="ECO:0000256" key="6">
    <source>
        <dbReference type="ARBA" id="ARBA00022840"/>
    </source>
</evidence>
<dbReference type="Gene3D" id="1.10.10.10">
    <property type="entry name" value="Winged helix-like DNA-binding domain superfamily/Winged helix DNA-binding domain"/>
    <property type="match status" value="1"/>
</dbReference>
<feature type="coiled-coil region" evidence="7">
    <location>
        <begin position="40"/>
        <end position="88"/>
    </location>
</feature>
<dbReference type="SUPFAM" id="SSF52540">
    <property type="entry name" value="P-loop containing nucleoside triphosphate hydrolases"/>
    <property type="match status" value="1"/>
</dbReference>
<evidence type="ECO:0000259" key="8">
    <source>
        <dbReference type="Pfam" id="PF00931"/>
    </source>
</evidence>
<keyword evidence="5" id="KW-0611">Plant defense</keyword>
<dbReference type="InterPro" id="IPR050905">
    <property type="entry name" value="Plant_NBS-LRR"/>
</dbReference>
<gene>
    <name evidence="10" type="ORF">KK1_035185</name>
</gene>
<dbReference type="GO" id="GO:0006952">
    <property type="term" value="P:defense response"/>
    <property type="evidence" value="ECO:0007669"/>
    <property type="project" value="UniProtKB-KW"/>
</dbReference>
<evidence type="ECO:0000259" key="9">
    <source>
        <dbReference type="Pfam" id="PF23247"/>
    </source>
</evidence>
<feature type="domain" description="NB-ARC" evidence="8">
    <location>
        <begin position="154"/>
        <end position="316"/>
    </location>
</feature>
<dbReference type="PRINTS" id="PR00364">
    <property type="entry name" value="DISEASERSIST"/>
</dbReference>
<evidence type="ECO:0000256" key="3">
    <source>
        <dbReference type="ARBA" id="ARBA00022737"/>
    </source>
</evidence>
<dbReference type="InterPro" id="IPR042197">
    <property type="entry name" value="Apaf_helical"/>
</dbReference>
<dbReference type="STRING" id="3821.A0A151RLI9"/>
<protein>
    <submittedName>
        <fullName evidence="10">Disease resistance protein At4g27190 family</fullName>
    </submittedName>
</protein>
<comment type="similarity">
    <text evidence="1">Belongs to the disease resistance NB-LRR family.</text>
</comment>
<dbReference type="Gramene" id="C.cajan_36306.t">
    <property type="protein sequence ID" value="C.cajan_36306.t"/>
    <property type="gene ID" value="C.cajan_36306"/>
</dbReference>
<dbReference type="EMBL" id="KQ483669">
    <property type="protein sequence ID" value="KYP43368.1"/>
    <property type="molecule type" value="Genomic_DNA"/>
</dbReference>
<dbReference type="GO" id="GO:0005524">
    <property type="term" value="F:ATP binding"/>
    <property type="evidence" value="ECO:0007669"/>
    <property type="project" value="UniProtKB-KW"/>
</dbReference>
<feature type="domain" description="Disease resistance protein At4g27190-like leucine-rich repeats" evidence="9">
    <location>
        <begin position="1075"/>
        <end position="1172"/>
    </location>
</feature>
<dbReference type="Gene3D" id="3.40.50.300">
    <property type="entry name" value="P-loop containing nucleotide triphosphate hydrolases"/>
    <property type="match status" value="1"/>
</dbReference>
<keyword evidence="2" id="KW-0433">Leucine-rich repeat</keyword>
<keyword evidence="7" id="KW-0175">Coiled coil</keyword>
<dbReference type="InterPro" id="IPR002182">
    <property type="entry name" value="NB-ARC"/>
</dbReference>
<dbReference type="Pfam" id="PF00931">
    <property type="entry name" value="NB-ARC"/>
    <property type="match status" value="1"/>
</dbReference>
<dbReference type="InterPro" id="IPR057135">
    <property type="entry name" value="At4g27190-like_LRR"/>
</dbReference>
<dbReference type="Pfam" id="PF23247">
    <property type="entry name" value="LRR_RPS2"/>
    <property type="match status" value="3"/>
</dbReference>
<dbReference type="FunFam" id="3.40.50.300:FF:001091">
    <property type="entry name" value="Probable disease resistance protein At1g61300"/>
    <property type="match status" value="1"/>
</dbReference>
<evidence type="ECO:0000256" key="2">
    <source>
        <dbReference type="ARBA" id="ARBA00022614"/>
    </source>
</evidence>
<dbReference type="OMA" id="RISANCN"/>
<keyword evidence="3" id="KW-0677">Repeat</keyword>
<reference evidence="10" key="1">
    <citation type="journal article" date="2012" name="Nat. Biotechnol.">
        <title>Draft genome sequence of pigeonpea (Cajanus cajan), an orphan legume crop of resource-poor farmers.</title>
        <authorList>
            <person name="Varshney R.K."/>
            <person name="Chen W."/>
            <person name="Li Y."/>
            <person name="Bharti A.K."/>
            <person name="Saxena R.K."/>
            <person name="Schlueter J.A."/>
            <person name="Donoghue M.T."/>
            <person name="Azam S."/>
            <person name="Fan G."/>
            <person name="Whaley A.M."/>
            <person name="Farmer A.D."/>
            <person name="Sheridan J."/>
            <person name="Iwata A."/>
            <person name="Tuteja R."/>
            <person name="Penmetsa R.V."/>
            <person name="Wu W."/>
            <person name="Upadhyaya H.D."/>
            <person name="Yang S.P."/>
            <person name="Shah T."/>
            <person name="Saxena K.B."/>
            <person name="Michael T."/>
            <person name="McCombie W.R."/>
            <person name="Yang B."/>
            <person name="Zhang G."/>
            <person name="Yang H."/>
            <person name="Wang J."/>
            <person name="Spillane C."/>
            <person name="Cook D.R."/>
            <person name="May G.D."/>
            <person name="Xu X."/>
            <person name="Jackson S.A."/>
        </authorList>
    </citation>
    <scope>NUCLEOTIDE SEQUENCE [LARGE SCALE GENOMIC DNA]</scope>
</reference>
<dbReference type="Proteomes" id="UP000075243">
    <property type="component" value="Unassembled WGS sequence"/>
</dbReference>
<evidence type="ECO:0000256" key="4">
    <source>
        <dbReference type="ARBA" id="ARBA00022741"/>
    </source>
</evidence>
<keyword evidence="11" id="KW-1185">Reference proteome</keyword>
<evidence type="ECO:0000256" key="7">
    <source>
        <dbReference type="SAM" id="Coils"/>
    </source>
</evidence>
<name>A0A151RLI9_CAJCA</name>
<proteinExistence type="inferred from homology"/>
<dbReference type="SUPFAM" id="SSF52047">
    <property type="entry name" value="RNI-like"/>
    <property type="match status" value="1"/>
</dbReference>
<dbReference type="Gene3D" id="1.10.8.430">
    <property type="entry name" value="Helical domain of apoptotic protease-activating factors"/>
    <property type="match status" value="1"/>
</dbReference>
<feature type="domain" description="Disease resistance protein At4g27190-like leucine-rich repeats" evidence="9">
    <location>
        <begin position="873"/>
        <end position="993"/>
    </location>
</feature>
<organism evidence="10 11">
    <name type="scientific">Cajanus cajan</name>
    <name type="common">Pigeon pea</name>
    <name type="synonym">Cajanus indicus</name>
    <dbReference type="NCBI Taxonomy" id="3821"/>
    <lineage>
        <taxon>Eukaryota</taxon>
        <taxon>Viridiplantae</taxon>
        <taxon>Streptophyta</taxon>
        <taxon>Embryophyta</taxon>
        <taxon>Tracheophyta</taxon>
        <taxon>Spermatophyta</taxon>
        <taxon>Magnoliopsida</taxon>
        <taxon>eudicotyledons</taxon>
        <taxon>Gunneridae</taxon>
        <taxon>Pentapetalae</taxon>
        <taxon>rosids</taxon>
        <taxon>fabids</taxon>
        <taxon>Fabales</taxon>
        <taxon>Fabaceae</taxon>
        <taxon>Papilionoideae</taxon>
        <taxon>50 kb inversion clade</taxon>
        <taxon>NPAAA clade</taxon>
        <taxon>indigoferoid/millettioid clade</taxon>
        <taxon>Phaseoleae</taxon>
        <taxon>Cajanus</taxon>
    </lineage>
</organism>
<dbReference type="InterPro" id="IPR036388">
    <property type="entry name" value="WH-like_DNA-bd_sf"/>
</dbReference>
<dbReference type="SUPFAM" id="SSF52058">
    <property type="entry name" value="L domain-like"/>
    <property type="match status" value="1"/>
</dbReference>
<feature type="domain" description="Disease resistance protein At4g27190-like leucine-rich repeats" evidence="9">
    <location>
        <begin position="995"/>
        <end position="1064"/>
    </location>
</feature>
<dbReference type="InterPro" id="IPR027417">
    <property type="entry name" value="P-loop_NTPase"/>
</dbReference>
<dbReference type="AlphaFoldDB" id="A0A151RLI9"/>
<keyword evidence="4" id="KW-0547">Nucleotide-binding</keyword>
<accession>A0A151RLI9</accession>
<evidence type="ECO:0000256" key="1">
    <source>
        <dbReference type="ARBA" id="ARBA00008894"/>
    </source>
</evidence>
<dbReference type="GO" id="GO:0043531">
    <property type="term" value="F:ADP binding"/>
    <property type="evidence" value="ECO:0007669"/>
    <property type="project" value="InterPro"/>
</dbReference>
<dbReference type="PANTHER" id="PTHR33463">
    <property type="entry name" value="NB-ARC DOMAIN-CONTAINING PROTEIN-RELATED"/>
    <property type="match status" value="1"/>
</dbReference>
<dbReference type="PANTHER" id="PTHR33463:SF105">
    <property type="entry name" value="AND NB-ARC DOMAIN DISEASE RESISTANCE PROTEIN, PUTATIVE-RELATED"/>
    <property type="match status" value="1"/>
</dbReference>
<sequence>MEICLSIAAKIAEYTVGSIIHHGRYLCCFHNFVGNLPIAKEELELTRDSVKERVRQATNRTEKIEPSVEKWLKDVEKVLEEVQLLEGRILEASKIYFRRRCQYFLAKEIARKLEIMTQLNRNSRFEPFSSITELPGMKYYSSKDFVYFSSTKSTYNKLLEALKDESVCMIGLFGMGGSGKTSLAKEVGKKVEELKLFEEVVMATISQTPNIRGIQAQIADKLCLEFKEESEEGRAQRLSKRIRERTTLVILDDVWEKLDFEAIGIPFNNENSKGCRVLLTTRKREVCMSMQCQSIIELDLLTDEESWTLFKKYANLTDDSLDVLKDVARKIADECKGLPIAIVTVGSTLKGKTFQEWKSALSRLEDSIPLDIPDGLRTTHACLKLSYDNLKNELAKSLLLLCSIFPEDHEIDLEDLFRFGRGLGLNGIFGTMEKARIEIHVAVNILRDSCLLLRANKKEKVKMHDMVRDVALWIASEKGQAILASNTMDPSKLVEDETIKDKKAISLWDLENGLLLNDQLNCPTTEIILLHSQRVGFEVSNACLERSKMLKILALLQFGYKCYFFSFGFFSLSLPQSMKALKNLRTLCLRGFELGDISILESLQALEILDLRGSYLEELPNGIVALKNLRLLDLYGCLVKKNNSYKVIRECLQLEELYLWLVSPQEDFPHDVSFFCRLRKPSRALCIDGFNAPAQSFISLPINDLFVRANILCLSNLEGGYKNVIPSMDSQGMNQLILLMLSRCRDIECLFESTITTDTNVYMLQTEVVFSSLVIIYLYFLDSLYKVFHDRCSLKNLEELYISHCPQLYNISFPRNSKLCNLKELRIDSCPMLASLFMPSIIQTLVLLEHLEISGCSELKHIIEEGDVDYFRNQNHTSWTLPKLRYLNVDNCHRLEYIFHACFSTGLASLENLVIINNCNLKYVFGSEREHHASVNQHQSSHQTDIDINLIDLDYLELSNLPNLIDIWPDYYHSRLPNTKRLQCFACPKLSNIELVPLNMDLEHISLTDLLELNFIWKGPTNFLSLQVLQYFYLSACPKLKTIFSPTIVRSFPVLTDLRIFDCEKLEQIFDLGDAQEQKVLHTCSQKVCFPKLKNIEVQKCNKLRCLFYNFVASDFPILTTLEIKECSQLDKAFAFERETDDDGQEGEHVLLQNLRDIKLASLPNFKDIHQEFKLKDDVNQTIKDCPKYSPSLYLYPGKILTSLLYYEVVKLCSMTKSFHKASRMELL</sequence>
<evidence type="ECO:0000313" key="10">
    <source>
        <dbReference type="EMBL" id="KYP43368.1"/>
    </source>
</evidence>
<dbReference type="InterPro" id="IPR032675">
    <property type="entry name" value="LRR_dom_sf"/>
</dbReference>
<evidence type="ECO:0000256" key="5">
    <source>
        <dbReference type="ARBA" id="ARBA00022821"/>
    </source>
</evidence>
<dbReference type="Gene3D" id="3.80.10.10">
    <property type="entry name" value="Ribonuclease Inhibitor"/>
    <property type="match status" value="3"/>
</dbReference>